<reference evidence="1 2" key="1">
    <citation type="journal article" date="2009" name="Stand. Genomic Sci.">
        <title>Complete genome sequence of Slackia heliotrinireducens type strain (RHS 1).</title>
        <authorList>
            <person name="Pukall R."/>
            <person name="Lapidus A."/>
            <person name="Nolan M."/>
            <person name="Copeland A."/>
            <person name="Glavina Del Rio T."/>
            <person name="Lucas S."/>
            <person name="Chen F."/>
            <person name="Tice H."/>
            <person name="Cheng J.F."/>
            <person name="Chertkov O."/>
            <person name="Bruce D."/>
            <person name="Goodwin L."/>
            <person name="Kuske C."/>
            <person name="Brettin T."/>
            <person name="Detter J.C."/>
            <person name="Han C."/>
            <person name="Pitluck S."/>
            <person name="Pati A."/>
            <person name="Mavrommatis K."/>
            <person name="Ivanova N."/>
            <person name="Ovchinnikova G."/>
            <person name="Chen A."/>
            <person name="Palaniappan K."/>
            <person name="Schneider S."/>
            <person name="Rohde M."/>
            <person name="Chain P."/>
            <person name="D'haeseleer P."/>
            <person name="Goker M."/>
            <person name="Bristow J."/>
            <person name="Eisen J.A."/>
            <person name="Markowitz V."/>
            <person name="Kyrpides N.C."/>
            <person name="Klenk H.P."/>
            <person name="Hugenholtz P."/>
        </authorList>
    </citation>
    <scope>NUCLEOTIDE SEQUENCE [LARGE SCALE GENOMIC DNA]</scope>
    <source>
        <strain evidence="2">ATCC 29202 / DSM 20476 / NCTC 11029 / RHS 1</strain>
    </source>
</reference>
<sequence length="71" mass="7903">MITLNQAQTGRSYRIAWLLGSVGQALEENLGMRPDDRLDVKQNSWVGSVVDYNGKLIAMSHEAAHYVKLVS</sequence>
<gene>
    <name evidence="1" type="ordered locus">Shel_19850</name>
</gene>
<protein>
    <submittedName>
        <fullName evidence="1">Uncharacterized protein</fullName>
    </submittedName>
</protein>
<evidence type="ECO:0000313" key="2">
    <source>
        <dbReference type="Proteomes" id="UP000002026"/>
    </source>
</evidence>
<dbReference type="HOGENOM" id="CLU_2737893_0_0_11"/>
<dbReference type="AlphaFoldDB" id="C7N7W4"/>
<accession>C7N7W4</accession>
<keyword evidence="2" id="KW-1185">Reference proteome</keyword>
<name>C7N7W4_SLAHD</name>
<dbReference type="STRING" id="471855.Shel_19850"/>
<dbReference type="EMBL" id="CP001684">
    <property type="protein sequence ID" value="ACV22999.1"/>
    <property type="molecule type" value="Genomic_DNA"/>
</dbReference>
<proteinExistence type="predicted"/>
<dbReference type="Proteomes" id="UP000002026">
    <property type="component" value="Chromosome"/>
</dbReference>
<dbReference type="KEGG" id="shi:Shel_19850"/>
<dbReference type="RefSeq" id="WP_012799100.1">
    <property type="nucleotide sequence ID" value="NC_013165.1"/>
</dbReference>
<evidence type="ECO:0000313" key="1">
    <source>
        <dbReference type="EMBL" id="ACV22999.1"/>
    </source>
</evidence>
<organism evidence="1 2">
    <name type="scientific">Slackia heliotrinireducens (strain ATCC 29202 / DSM 20476 / NCTC 11029 / RHS 1)</name>
    <name type="common">Peptococcus heliotrinreducens</name>
    <dbReference type="NCBI Taxonomy" id="471855"/>
    <lineage>
        <taxon>Bacteria</taxon>
        <taxon>Bacillati</taxon>
        <taxon>Actinomycetota</taxon>
        <taxon>Coriobacteriia</taxon>
        <taxon>Eggerthellales</taxon>
        <taxon>Eggerthellaceae</taxon>
        <taxon>Slackia</taxon>
    </lineage>
</organism>